<dbReference type="EMBL" id="GDJX01012889">
    <property type="protein sequence ID" value="JAT55047.1"/>
    <property type="molecule type" value="Transcribed_RNA"/>
</dbReference>
<dbReference type="Gene3D" id="3.30.460.10">
    <property type="entry name" value="Beta Polymerase, domain 2"/>
    <property type="match status" value="1"/>
</dbReference>
<organism evidence="3">
    <name type="scientific">Anthurium amnicola</name>
    <dbReference type="NCBI Taxonomy" id="1678845"/>
    <lineage>
        <taxon>Eukaryota</taxon>
        <taxon>Viridiplantae</taxon>
        <taxon>Streptophyta</taxon>
        <taxon>Embryophyta</taxon>
        <taxon>Tracheophyta</taxon>
        <taxon>Spermatophyta</taxon>
        <taxon>Magnoliopsida</taxon>
        <taxon>Liliopsida</taxon>
        <taxon>Araceae</taxon>
        <taxon>Pothoideae</taxon>
        <taxon>Potheae</taxon>
        <taxon>Anthurium</taxon>
    </lineage>
</organism>
<evidence type="ECO:0000256" key="1">
    <source>
        <dbReference type="SAM" id="MobiDB-lite"/>
    </source>
</evidence>
<evidence type="ECO:0000313" key="3">
    <source>
        <dbReference type="EMBL" id="JAT55047.1"/>
    </source>
</evidence>
<dbReference type="AlphaFoldDB" id="A0A1D1YK78"/>
<sequence>MPPASATQPTALFFFPETAETRKPTDLEEEEEETLSADAKRERNSRGSLRLFRYWIMESNETDLHKKLKKLELEELEKYKFSPDRISAFETLLLDVYGDLRPREAAYQDRENLVHVFDAMAKRTYGSNGGFPTVEAFGSFVMDLFTAKSDLDLSLNFSAEETSSFSREKKISLLRKFAKILYVHQRKGKVSGVLPILRARVPVVKVVDRGTGIECDISAENRDGISRSLIINLICLVDERFRILSFLMKAWAKAHDINSTKDHTLSSLSIILLVAFHLQTRDPPIFPPFSALLRDGPHPISVENIIHGFKQFGRENKESVAELFIALLFKLSSVRSSWELGLCASAHEGFWISKTWKSNNIGVEDFLDRSQNCARAVGKVELLKIYDCIDRSLSHLVQFMNGQMEGSELKTFLFGPVSLHAQDENVALESRNPKRELPKPKRRLPHNDSVAVLDNAKRIRHTEPVGKPAQIFSQIPSGTTLYPKHSVPLNHHSTPGQNYGLQDHLKPPLRPYHLVGHTNKPQLPFLYPALTCGPQYRPELFDIRQHHYGSHVTTSLVGPQFSYGPEHHPPHPLVPLGQQSGCQAHPPLVSHDFNYRPFHDLQPSVSQSFHMGSGLRPMYPMPLVNEPNTIQLGYHNQYTEKFVSPFHQR</sequence>
<feature type="domain" description="Poly(A) RNA polymerase mitochondrial-like central palm" evidence="2">
    <location>
        <begin position="92"/>
        <end position="233"/>
    </location>
</feature>
<dbReference type="SUPFAM" id="SSF81301">
    <property type="entry name" value="Nucleotidyltransferase"/>
    <property type="match status" value="1"/>
</dbReference>
<dbReference type="CDD" id="cd05402">
    <property type="entry name" value="NT_PAP_TUTase"/>
    <property type="match status" value="1"/>
</dbReference>
<feature type="compositionally biased region" description="Polar residues" evidence="1">
    <location>
        <begin position="1"/>
        <end position="10"/>
    </location>
</feature>
<feature type="region of interest" description="Disordered" evidence="1">
    <location>
        <begin position="1"/>
        <end position="41"/>
    </location>
</feature>
<dbReference type="GO" id="GO:0031123">
    <property type="term" value="P:RNA 3'-end processing"/>
    <property type="evidence" value="ECO:0007669"/>
    <property type="project" value="TreeGrafter"/>
</dbReference>
<dbReference type="InterPro" id="IPR043519">
    <property type="entry name" value="NT_sf"/>
</dbReference>
<dbReference type="SUPFAM" id="SSF81631">
    <property type="entry name" value="PAP/OAS1 substrate-binding domain"/>
    <property type="match status" value="1"/>
</dbReference>
<dbReference type="PANTHER" id="PTHR12271:SF134">
    <property type="entry name" value="NUCLEOTIDYLTRANSFERASE FAMILY PROTEIN"/>
    <property type="match status" value="1"/>
</dbReference>
<gene>
    <name evidence="3" type="primary">papd4_0</name>
    <name evidence="3" type="ORF">g.61511</name>
</gene>
<proteinExistence type="predicted"/>
<protein>
    <submittedName>
        <fullName evidence="3">Poly(A) RNA polymerase GLD2</fullName>
    </submittedName>
</protein>
<name>A0A1D1YK78_9ARAE</name>
<dbReference type="PANTHER" id="PTHR12271">
    <property type="entry name" value="POLY A POLYMERASE CID PAP -RELATED"/>
    <property type="match status" value="1"/>
</dbReference>
<reference evidence="3" key="1">
    <citation type="submission" date="2015-07" db="EMBL/GenBank/DDBJ databases">
        <title>Transcriptome Assembly of Anthurium amnicola.</title>
        <authorList>
            <person name="Suzuki J."/>
        </authorList>
    </citation>
    <scope>NUCLEOTIDE SEQUENCE</scope>
</reference>
<accession>A0A1D1YK78</accession>
<dbReference type="GO" id="GO:0016779">
    <property type="term" value="F:nucleotidyltransferase activity"/>
    <property type="evidence" value="ECO:0007669"/>
    <property type="project" value="TreeGrafter"/>
</dbReference>
<dbReference type="Gene3D" id="1.10.1410.10">
    <property type="match status" value="1"/>
</dbReference>
<dbReference type="Pfam" id="PF22600">
    <property type="entry name" value="MTPAP-like_central"/>
    <property type="match status" value="1"/>
</dbReference>
<evidence type="ECO:0000259" key="2">
    <source>
        <dbReference type="Pfam" id="PF22600"/>
    </source>
</evidence>
<dbReference type="InterPro" id="IPR054708">
    <property type="entry name" value="MTPAP-like_central"/>
</dbReference>